<organism evidence="2 3">
    <name type="scientific">Macrostomum lignano</name>
    <dbReference type="NCBI Taxonomy" id="282301"/>
    <lineage>
        <taxon>Eukaryota</taxon>
        <taxon>Metazoa</taxon>
        <taxon>Spiralia</taxon>
        <taxon>Lophotrochozoa</taxon>
        <taxon>Platyhelminthes</taxon>
        <taxon>Rhabditophora</taxon>
        <taxon>Macrostomorpha</taxon>
        <taxon>Macrostomida</taxon>
        <taxon>Macrostomidae</taxon>
        <taxon>Macrostomum</taxon>
    </lineage>
</organism>
<keyword evidence="3" id="KW-1185">Reference proteome</keyword>
<dbReference type="OrthoDB" id="843225at2759"/>
<dbReference type="AlphaFoldDB" id="A0A267FQ93"/>
<feature type="non-terminal residue" evidence="2">
    <location>
        <position position="1"/>
    </location>
</feature>
<dbReference type="PANTHER" id="PTHR31964">
    <property type="entry name" value="ADENINE NUCLEOTIDE ALPHA HYDROLASES-LIKE SUPERFAMILY PROTEIN"/>
    <property type="match status" value="1"/>
</dbReference>
<dbReference type="InterPro" id="IPR006015">
    <property type="entry name" value="Universal_stress_UspA"/>
</dbReference>
<dbReference type="SUPFAM" id="SSF52402">
    <property type="entry name" value="Adenine nucleotide alpha hydrolases-like"/>
    <property type="match status" value="1"/>
</dbReference>
<evidence type="ECO:0000313" key="3">
    <source>
        <dbReference type="Proteomes" id="UP000215902"/>
    </source>
</evidence>
<dbReference type="Proteomes" id="UP000215902">
    <property type="component" value="Unassembled WGS sequence"/>
</dbReference>
<name>A0A267FQ93_9PLAT</name>
<accession>A0A267FQ93</accession>
<dbReference type="PRINTS" id="PR01438">
    <property type="entry name" value="UNVRSLSTRESS"/>
</dbReference>
<dbReference type="EMBL" id="NIVC01000857">
    <property type="protein sequence ID" value="PAA75903.1"/>
    <property type="molecule type" value="Genomic_DNA"/>
</dbReference>
<dbReference type="InterPro" id="IPR014729">
    <property type="entry name" value="Rossmann-like_a/b/a_fold"/>
</dbReference>
<gene>
    <name evidence="2" type="ORF">BOX15_Mlig001027g3</name>
</gene>
<dbReference type="CDD" id="cd23659">
    <property type="entry name" value="USP_At3g01520-like"/>
    <property type="match status" value="1"/>
</dbReference>
<proteinExistence type="predicted"/>
<evidence type="ECO:0000259" key="1">
    <source>
        <dbReference type="Pfam" id="PF00582"/>
    </source>
</evidence>
<dbReference type="InterPro" id="IPR006016">
    <property type="entry name" value="UspA"/>
</dbReference>
<evidence type="ECO:0000313" key="2">
    <source>
        <dbReference type="EMBL" id="PAA75903.1"/>
    </source>
</evidence>
<feature type="domain" description="UspA" evidence="1">
    <location>
        <begin position="40"/>
        <end position="180"/>
    </location>
</feature>
<protein>
    <recommendedName>
        <fullName evidence="1">UspA domain-containing protein</fullName>
    </recommendedName>
</protein>
<sequence length="189" mass="19855">QAGLSKQASKFFTMGSLASTQRQQQSAAETSSAPTASPQSVLVAVDGSLHSQQALEWFHGRPDVDIVLLHAAGLSLCFGAPTAVVPSAADVDLALEDTRMRVARLRQAMLARCDSLAVRCRFRFVESLNPGAAIVAAAEAEKAALVVVGIRGLGNVRRTLLGSVSNYVISHCRVPVLIVPLQNGQQPAG</sequence>
<dbReference type="Gene3D" id="3.40.50.620">
    <property type="entry name" value="HUPs"/>
    <property type="match status" value="1"/>
</dbReference>
<comment type="caution">
    <text evidence="2">The sequence shown here is derived from an EMBL/GenBank/DDBJ whole genome shotgun (WGS) entry which is preliminary data.</text>
</comment>
<dbReference type="PANTHER" id="PTHR31964:SF113">
    <property type="entry name" value="USPA DOMAIN-CONTAINING PROTEIN"/>
    <property type="match status" value="1"/>
</dbReference>
<dbReference type="STRING" id="282301.A0A267FQ93"/>
<dbReference type="Pfam" id="PF00582">
    <property type="entry name" value="Usp"/>
    <property type="match status" value="1"/>
</dbReference>
<reference evidence="2 3" key="1">
    <citation type="submission" date="2017-06" db="EMBL/GenBank/DDBJ databases">
        <title>A platform for efficient transgenesis in Macrostomum lignano, a flatworm model organism for stem cell research.</title>
        <authorList>
            <person name="Berezikov E."/>
        </authorList>
    </citation>
    <scope>NUCLEOTIDE SEQUENCE [LARGE SCALE GENOMIC DNA]</scope>
    <source>
        <strain evidence="2">DV1</strain>
        <tissue evidence="2">Whole organism</tissue>
    </source>
</reference>